<keyword evidence="2" id="KW-1185">Reference proteome</keyword>
<organism evidence="1 2">
    <name type="scientific">Stephania yunnanensis</name>
    <dbReference type="NCBI Taxonomy" id="152371"/>
    <lineage>
        <taxon>Eukaryota</taxon>
        <taxon>Viridiplantae</taxon>
        <taxon>Streptophyta</taxon>
        <taxon>Embryophyta</taxon>
        <taxon>Tracheophyta</taxon>
        <taxon>Spermatophyta</taxon>
        <taxon>Magnoliopsida</taxon>
        <taxon>Ranunculales</taxon>
        <taxon>Menispermaceae</taxon>
        <taxon>Menispermoideae</taxon>
        <taxon>Cissampelideae</taxon>
        <taxon>Stephania</taxon>
    </lineage>
</organism>
<proteinExistence type="predicted"/>
<comment type="caution">
    <text evidence="1">The sequence shown here is derived from an EMBL/GenBank/DDBJ whole genome shotgun (WGS) entry which is preliminary data.</text>
</comment>
<sequence length="133" mass="15564">MTSPLISLLRLSHPVDLPPPWPTAPPLTRLPRWLRWKLSQNELIACTSTKPIREIGFKGTCNNIMRWNFLLWEWYFLGNKVLGQLAMRTPHGLSHRLSYSYRFQAINMVLLECPEHIHFASTPLQDSLVQRYP</sequence>
<dbReference type="AlphaFoldDB" id="A0AAP0HV61"/>
<dbReference type="EMBL" id="JBBNAF010000011">
    <property type="protein sequence ID" value="KAK9098787.1"/>
    <property type="molecule type" value="Genomic_DNA"/>
</dbReference>
<gene>
    <name evidence="1" type="ORF">Syun_025832</name>
</gene>
<reference evidence="1 2" key="1">
    <citation type="submission" date="2024-01" db="EMBL/GenBank/DDBJ databases">
        <title>Genome assemblies of Stephania.</title>
        <authorList>
            <person name="Yang L."/>
        </authorList>
    </citation>
    <scope>NUCLEOTIDE SEQUENCE [LARGE SCALE GENOMIC DNA]</scope>
    <source>
        <strain evidence="1">YNDBR</strain>
        <tissue evidence="1">Leaf</tissue>
    </source>
</reference>
<protein>
    <submittedName>
        <fullName evidence="1">Uncharacterized protein</fullName>
    </submittedName>
</protein>
<evidence type="ECO:0000313" key="2">
    <source>
        <dbReference type="Proteomes" id="UP001420932"/>
    </source>
</evidence>
<dbReference type="Proteomes" id="UP001420932">
    <property type="component" value="Unassembled WGS sequence"/>
</dbReference>
<evidence type="ECO:0000313" key="1">
    <source>
        <dbReference type="EMBL" id="KAK9098787.1"/>
    </source>
</evidence>
<accession>A0AAP0HV61</accession>
<name>A0AAP0HV61_9MAGN</name>